<evidence type="ECO:0000313" key="1">
    <source>
        <dbReference type="EMBL" id="TWU54474.1"/>
    </source>
</evidence>
<dbReference type="EMBL" id="SJPW01000004">
    <property type="protein sequence ID" value="TWU54474.1"/>
    <property type="molecule type" value="Genomic_DNA"/>
</dbReference>
<proteinExistence type="predicted"/>
<keyword evidence="2" id="KW-1185">Reference proteome</keyword>
<accession>A0A5C6F1K6</accession>
<dbReference type="RefSeq" id="WP_146458693.1">
    <property type="nucleotide sequence ID" value="NZ_SJPW01000004.1"/>
</dbReference>
<reference evidence="1 2" key="1">
    <citation type="submission" date="2019-02" db="EMBL/GenBank/DDBJ databases">
        <title>Deep-cultivation of Planctomycetes and their phenomic and genomic characterization uncovers novel biology.</title>
        <authorList>
            <person name="Wiegand S."/>
            <person name="Jogler M."/>
            <person name="Boedeker C."/>
            <person name="Pinto D."/>
            <person name="Vollmers J."/>
            <person name="Rivas-Marin E."/>
            <person name="Kohn T."/>
            <person name="Peeters S.H."/>
            <person name="Heuer A."/>
            <person name="Rast P."/>
            <person name="Oberbeckmann S."/>
            <person name="Bunk B."/>
            <person name="Jeske O."/>
            <person name="Meyerdierks A."/>
            <person name="Storesund J.E."/>
            <person name="Kallscheuer N."/>
            <person name="Luecker S."/>
            <person name="Lage O.M."/>
            <person name="Pohl T."/>
            <person name="Merkel B.J."/>
            <person name="Hornburger P."/>
            <person name="Mueller R.-W."/>
            <person name="Bruemmer F."/>
            <person name="Labrenz M."/>
            <person name="Spormann A.M."/>
            <person name="Op Den Camp H."/>
            <person name="Overmann J."/>
            <person name="Amann R."/>
            <person name="Jetten M.S.M."/>
            <person name="Mascher T."/>
            <person name="Medema M.H."/>
            <person name="Devos D.P."/>
            <person name="Kaster A.-K."/>
            <person name="Ovreas L."/>
            <person name="Rohde M."/>
            <person name="Galperin M.Y."/>
            <person name="Jogler C."/>
        </authorList>
    </citation>
    <scope>NUCLEOTIDE SEQUENCE [LARGE SCALE GENOMIC DNA]</scope>
    <source>
        <strain evidence="1 2">Poly51</strain>
    </source>
</reference>
<gene>
    <name evidence="1" type="ORF">Poly51_31930</name>
</gene>
<comment type="caution">
    <text evidence="1">The sequence shown here is derived from an EMBL/GenBank/DDBJ whole genome shotgun (WGS) entry which is preliminary data.</text>
</comment>
<organism evidence="1 2">
    <name type="scientific">Rubripirellula tenax</name>
    <dbReference type="NCBI Taxonomy" id="2528015"/>
    <lineage>
        <taxon>Bacteria</taxon>
        <taxon>Pseudomonadati</taxon>
        <taxon>Planctomycetota</taxon>
        <taxon>Planctomycetia</taxon>
        <taxon>Pirellulales</taxon>
        <taxon>Pirellulaceae</taxon>
        <taxon>Rubripirellula</taxon>
    </lineage>
</organism>
<name>A0A5C6F1K6_9BACT</name>
<dbReference type="Proteomes" id="UP000318288">
    <property type="component" value="Unassembled WGS sequence"/>
</dbReference>
<evidence type="ECO:0000313" key="2">
    <source>
        <dbReference type="Proteomes" id="UP000318288"/>
    </source>
</evidence>
<protein>
    <submittedName>
        <fullName evidence="1">Uncharacterized protein</fullName>
    </submittedName>
</protein>
<dbReference type="AlphaFoldDB" id="A0A5C6F1K6"/>
<sequence length="111" mass="12088">MIDIPTELALAIAFFAICTLAVVWLIRGAPVIEECHDRFSLDDNSFRRSSGESVINGTPITKSVSDADPLPLPSKEATEPVHFVVFPTIESGSDVDAFNMSDAAWSRPLPR</sequence>